<evidence type="ECO:0000313" key="4">
    <source>
        <dbReference type="Proteomes" id="UP000004931"/>
    </source>
</evidence>
<dbReference type="OrthoDB" id="6193567at2"/>
<evidence type="ECO:0000259" key="2">
    <source>
        <dbReference type="Pfam" id="PF05036"/>
    </source>
</evidence>
<evidence type="ECO:0000313" key="3">
    <source>
        <dbReference type="EMBL" id="EAW29677.1"/>
    </source>
</evidence>
<dbReference type="GO" id="GO:0042834">
    <property type="term" value="F:peptidoglycan binding"/>
    <property type="evidence" value="ECO:0007669"/>
    <property type="project" value="InterPro"/>
</dbReference>
<comment type="caution">
    <text evidence="3">The sequence shown here is derived from an EMBL/GenBank/DDBJ whole genome shotgun (WGS) entry which is preliminary data.</text>
</comment>
<reference evidence="3 4" key="1">
    <citation type="journal article" date="2010" name="J. Bacteriol.">
        <title>Genome sequence of the oligotrophic marine Gammaproteobacterium HTCC2143, isolated from the Oregon Coast.</title>
        <authorList>
            <person name="Oh H.M."/>
            <person name="Kang I."/>
            <person name="Ferriera S."/>
            <person name="Giovannoni S.J."/>
            <person name="Cho J.C."/>
        </authorList>
    </citation>
    <scope>NUCLEOTIDE SEQUENCE [LARGE SCALE GENOMIC DNA]</scope>
    <source>
        <strain evidence="3 4">HTCC2143</strain>
    </source>
</reference>
<name>A0YHJ3_9GAMM</name>
<dbReference type="SUPFAM" id="SSF110997">
    <property type="entry name" value="Sporulation related repeat"/>
    <property type="match status" value="1"/>
</dbReference>
<dbReference type="Proteomes" id="UP000004931">
    <property type="component" value="Unassembled WGS sequence"/>
</dbReference>
<keyword evidence="4" id="KW-1185">Reference proteome</keyword>
<feature type="region of interest" description="Disordered" evidence="1">
    <location>
        <begin position="59"/>
        <end position="82"/>
    </location>
</feature>
<dbReference type="Pfam" id="PF05036">
    <property type="entry name" value="SPOR"/>
    <property type="match status" value="1"/>
</dbReference>
<organism evidence="3 4">
    <name type="scientific">marine gamma proteobacterium HTCC2143</name>
    <dbReference type="NCBI Taxonomy" id="247633"/>
    <lineage>
        <taxon>Bacteria</taxon>
        <taxon>Pseudomonadati</taxon>
        <taxon>Pseudomonadota</taxon>
        <taxon>Gammaproteobacteria</taxon>
        <taxon>Cellvibrionales</taxon>
        <taxon>Spongiibacteraceae</taxon>
        <taxon>BD1-7 clade</taxon>
    </lineage>
</organism>
<protein>
    <recommendedName>
        <fullName evidence="2">SPOR domain-containing protein</fullName>
    </recommendedName>
</protein>
<dbReference type="STRING" id="247633.GP2143_18281"/>
<dbReference type="EMBL" id="AAVT01000018">
    <property type="protein sequence ID" value="EAW29677.1"/>
    <property type="molecule type" value="Genomic_DNA"/>
</dbReference>
<accession>A0YHJ3</accession>
<dbReference type="AlphaFoldDB" id="A0YHJ3"/>
<sequence>MRWIFIILLMGNGIYFLWQNYLVQEAEIVATSSLVEYGEDGDTVALVLLAERLSTPTTLVPDLGESKNGERPGEESSAAATEPVVAETSAVCWLIGPFQEEISAKQVISRLSALDVTLRLRAIDTRAKPDYWVYIPPQVSRKAAIKLLRELQSKKIDSFLITEGDRKNGISLGFFTQKERADGVMKARKDQGYNPSVREILRVDTEFWLIFDQRQSGKFSDALWETINQGNEALERRKNYCDKIASADNFD</sequence>
<feature type="compositionally biased region" description="Basic and acidic residues" evidence="1">
    <location>
        <begin position="64"/>
        <end position="74"/>
    </location>
</feature>
<dbReference type="InterPro" id="IPR007730">
    <property type="entry name" value="SPOR-like_dom"/>
</dbReference>
<evidence type="ECO:0000256" key="1">
    <source>
        <dbReference type="SAM" id="MobiDB-lite"/>
    </source>
</evidence>
<dbReference type="eggNOG" id="ENOG5032VRV">
    <property type="taxonomic scope" value="Bacteria"/>
</dbReference>
<feature type="domain" description="SPOR" evidence="2">
    <location>
        <begin position="95"/>
        <end position="162"/>
    </location>
</feature>
<proteinExistence type="predicted"/>
<dbReference type="InterPro" id="IPR036680">
    <property type="entry name" value="SPOR-like_sf"/>
</dbReference>
<gene>
    <name evidence="3" type="ORF">GP2143_18281</name>
</gene>